<dbReference type="InterPro" id="IPR013922">
    <property type="entry name" value="Cyclin_PHO80-like"/>
</dbReference>
<dbReference type="EMBL" id="JBCLYO010000001">
    <property type="protein sequence ID" value="KAL0096702.1"/>
    <property type="molecule type" value="Genomic_DNA"/>
</dbReference>
<evidence type="ECO:0000313" key="3">
    <source>
        <dbReference type="Proteomes" id="UP001448207"/>
    </source>
</evidence>
<feature type="compositionally biased region" description="Low complexity" evidence="1">
    <location>
        <begin position="223"/>
        <end position="245"/>
    </location>
</feature>
<dbReference type="Gene3D" id="1.10.472.10">
    <property type="entry name" value="Cyclin-like"/>
    <property type="match status" value="1"/>
</dbReference>
<reference evidence="2 3" key="1">
    <citation type="submission" date="2024-04" db="EMBL/GenBank/DDBJ databases">
        <title>Symmetric and asymmetric DNA N6-adenine methylation regulates different biological responses in Mucorales.</title>
        <authorList>
            <consortium name="Lawrence Berkeley National Laboratory"/>
            <person name="Lax C."/>
            <person name="Mondo S.J."/>
            <person name="Osorio-Concepcion M."/>
            <person name="Muszewska A."/>
            <person name="Corrochano-Luque M."/>
            <person name="Gutierrez G."/>
            <person name="Riley R."/>
            <person name="Lipzen A."/>
            <person name="Guo J."/>
            <person name="Hundley H."/>
            <person name="Amirebrahimi M."/>
            <person name="Ng V."/>
            <person name="Lorenzo-Gutierrez D."/>
            <person name="Binder U."/>
            <person name="Yang J."/>
            <person name="Song Y."/>
            <person name="Canovas D."/>
            <person name="Navarro E."/>
            <person name="Freitag M."/>
            <person name="Gabaldon T."/>
            <person name="Grigoriev I.V."/>
            <person name="Corrochano L.M."/>
            <person name="Nicolas F.E."/>
            <person name="Garre V."/>
        </authorList>
    </citation>
    <scope>NUCLEOTIDE SEQUENCE [LARGE SCALE GENOMIC DNA]</scope>
    <source>
        <strain evidence="2 3">L51</strain>
    </source>
</reference>
<accession>A0ABR3BCZ2</accession>
<gene>
    <name evidence="2" type="ORF">J3Q64DRAFT_1708988</name>
</gene>
<evidence type="ECO:0000313" key="2">
    <source>
        <dbReference type="EMBL" id="KAL0096702.1"/>
    </source>
</evidence>
<dbReference type="PANTHER" id="PTHR15615:SF27">
    <property type="entry name" value="PHO85 CYCLIN CLG1"/>
    <property type="match status" value="1"/>
</dbReference>
<evidence type="ECO:0000256" key="1">
    <source>
        <dbReference type="SAM" id="MobiDB-lite"/>
    </source>
</evidence>
<comment type="caution">
    <text evidence="2">The sequence shown here is derived from an EMBL/GenBank/DDBJ whole genome shotgun (WGS) entry which is preliminary data.</text>
</comment>
<name>A0ABR3BCZ2_PHYBL</name>
<dbReference type="Pfam" id="PF08613">
    <property type="entry name" value="Cyclin"/>
    <property type="match status" value="1"/>
</dbReference>
<protein>
    <submittedName>
        <fullName evidence="2">Cyclin</fullName>
    </submittedName>
</protein>
<proteinExistence type="predicted"/>
<dbReference type="SUPFAM" id="SSF47954">
    <property type="entry name" value="Cyclin-like"/>
    <property type="match status" value="1"/>
</dbReference>
<organism evidence="2 3">
    <name type="scientific">Phycomyces blakesleeanus</name>
    <dbReference type="NCBI Taxonomy" id="4837"/>
    <lineage>
        <taxon>Eukaryota</taxon>
        <taxon>Fungi</taxon>
        <taxon>Fungi incertae sedis</taxon>
        <taxon>Mucoromycota</taxon>
        <taxon>Mucoromycotina</taxon>
        <taxon>Mucoromycetes</taxon>
        <taxon>Mucorales</taxon>
        <taxon>Phycomycetaceae</taxon>
        <taxon>Phycomyces</taxon>
    </lineage>
</organism>
<keyword evidence="3" id="KW-1185">Reference proteome</keyword>
<dbReference type="CDD" id="cd20557">
    <property type="entry name" value="CYCLIN_ScPCL1-like"/>
    <property type="match status" value="1"/>
</dbReference>
<sequence length="341" mass="38483">MQALNSPIQLLVCTNTAQLSELAAIAVPLLWSGPNASNISPEHHSIFVMFCFNLLKATQLSSSCLILALHYLDRFRYSVLKSSSTSNCEAELLTAALMLANKSLDDNAYNNHTWSTVSKIPVRKLNQVERDLLVALDYKINPTPRQFYTWATQCQYLFNLTAKAQTLRKSNTPTRRQTSTPKLVVLTPFYTQQSFPVKRSAEDADLELSEYNKRRSSHHAHQHQSQSQYQPQTQSQSQSQVQVQPQIVHLQPQPQPLPLPLPQPQIIHHLAQPQHYNPGYQVYPPTMAWTPEAIMVSTSLNMCRPILSWTSASRNVPFVPLYTNVLYPTTSTSAATINTMP</sequence>
<feature type="region of interest" description="Disordered" evidence="1">
    <location>
        <begin position="212"/>
        <end position="245"/>
    </location>
</feature>
<dbReference type="PANTHER" id="PTHR15615">
    <property type="match status" value="1"/>
</dbReference>
<dbReference type="Proteomes" id="UP001448207">
    <property type="component" value="Unassembled WGS sequence"/>
</dbReference>
<dbReference type="InterPro" id="IPR036915">
    <property type="entry name" value="Cyclin-like_sf"/>
</dbReference>